<reference evidence="2" key="1">
    <citation type="submission" date="2018-05" db="EMBL/GenBank/DDBJ databases">
        <authorList>
            <person name="Lanie J.A."/>
            <person name="Ng W.-L."/>
            <person name="Kazmierczak K.M."/>
            <person name="Andrzejewski T.M."/>
            <person name="Davidsen T.M."/>
            <person name="Wayne K.J."/>
            <person name="Tettelin H."/>
            <person name="Glass J.I."/>
            <person name="Rusch D."/>
            <person name="Podicherti R."/>
            <person name="Tsui H.-C.T."/>
            <person name="Winkler M.E."/>
        </authorList>
    </citation>
    <scope>NUCLEOTIDE SEQUENCE</scope>
</reference>
<accession>A0A382BU81</accession>
<feature type="transmembrane region" description="Helical" evidence="1">
    <location>
        <begin position="6"/>
        <end position="26"/>
    </location>
</feature>
<protein>
    <submittedName>
        <fullName evidence="2">Uncharacterized protein</fullName>
    </submittedName>
</protein>
<keyword evidence="1" id="KW-0812">Transmembrane</keyword>
<keyword evidence="1" id="KW-1133">Transmembrane helix</keyword>
<evidence type="ECO:0000256" key="1">
    <source>
        <dbReference type="SAM" id="Phobius"/>
    </source>
</evidence>
<keyword evidence="1" id="KW-0472">Membrane</keyword>
<dbReference type="EMBL" id="UINC01031162">
    <property type="protein sequence ID" value="SVB16777.1"/>
    <property type="molecule type" value="Genomic_DNA"/>
</dbReference>
<name>A0A382BU81_9ZZZZ</name>
<gene>
    <name evidence="2" type="ORF">METZ01_LOCUS169631</name>
</gene>
<sequence>SMGYVHSALAFYYLMLFTVWLIVGLYQHFRYQAGLMRLLPGSRV</sequence>
<evidence type="ECO:0000313" key="2">
    <source>
        <dbReference type="EMBL" id="SVB16777.1"/>
    </source>
</evidence>
<dbReference type="AlphaFoldDB" id="A0A382BU81"/>
<organism evidence="2">
    <name type="scientific">marine metagenome</name>
    <dbReference type="NCBI Taxonomy" id="408172"/>
    <lineage>
        <taxon>unclassified sequences</taxon>
        <taxon>metagenomes</taxon>
        <taxon>ecological metagenomes</taxon>
    </lineage>
</organism>
<feature type="non-terminal residue" evidence="2">
    <location>
        <position position="1"/>
    </location>
</feature>
<proteinExistence type="predicted"/>